<dbReference type="InterPro" id="IPR001194">
    <property type="entry name" value="cDENN_dom"/>
</dbReference>
<reference evidence="3" key="1">
    <citation type="submission" date="2021-05" db="EMBL/GenBank/DDBJ databases">
        <title>A free-living protist that lacks canonical eukaryotic 1 DNA replication and segregation systems.</title>
        <authorList>
            <person name="Salas-Leiva D.E."/>
            <person name="Tromer E.C."/>
            <person name="Curtis B.A."/>
            <person name="Jerlstrom-Hultqvist J."/>
            <person name="Kolisko M."/>
            <person name="Yi Z."/>
            <person name="Salas-Leiva J.S."/>
            <person name="Gallot-Lavallee L."/>
            <person name="Kops G.J.P.L."/>
            <person name="Archibald J.M."/>
            <person name="Simpson A.G.B."/>
            <person name="Roger A.J."/>
        </authorList>
    </citation>
    <scope>NUCLEOTIDE SEQUENCE</scope>
    <source>
        <strain evidence="3">BICM</strain>
    </source>
</reference>
<dbReference type="InterPro" id="IPR040032">
    <property type="entry name" value="DENND1A/B/C"/>
</dbReference>
<dbReference type="OrthoDB" id="206724at2759"/>
<dbReference type="Proteomes" id="UP000717585">
    <property type="component" value="Unassembled WGS sequence"/>
</dbReference>
<dbReference type="GO" id="GO:1901981">
    <property type="term" value="F:phosphatidylinositol phosphate binding"/>
    <property type="evidence" value="ECO:0007669"/>
    <property type="project" value="TreeGrafter"/>
</dbReference>
<sequence>MLCSHFSVPATSRSSQRYCAYSEMGIVDIFCVANQVKRNGMKEVELEYSFFRDGLHIPGIKQFFFTDMTSPDKFTSLHSIYAMTLTTDDGTRYFALCKRFDTYEVLVGARVIRKLLHSVILDQAATFIATHRALSYDRLHASILRLATEQLDPNLPNSVGPFIIQPRHLRSPPIHTDITPIVTRIYGPALVKLLGALLLEHRVLIVARELHTLTACAIAMPSMLAPHEWSGVFIPLLPQHMAEYLMAPTSYIIGIQEYFLSTLPAEATDGTVLVNVDSGRVTPMSGVKIPSLPAAVATPLSKLTPGPDSSSKLRELQCMLVRNTEQFVQDIVTDGKAKRTFNMSGYLKSRSGTASKFLTAFLQTQAGAEWRRAVETSDEACVRYQCEGPSITGFKGVFNAFKQKLARPSDFEMAMRNIRVYREVPPGFAIEQFPVLHDRYKPKSMAAPAVADIAGGTPEAPWSARSRAHSVTDAPATPQRQRQSMSKDVTEELSDLFGLVGVREEAEEGAGGELAAAFDDFFAGSG</sequence>
<accession>A0A8J6AXP9</accession>
<name>A0A8J6AXP9_9EUKA</name>
<organism evidence="3 4">
    <name type="scientific">Carpediemonas membranifera</name>
    <dbReference type="NCBI Taxonomy" id="201153"/>
    <lineage>
        <taxon>Eukaryota</taxon>
        <taxon>Metamonada</taxon>
        <taxon>Carpediemonas-like organisms</taxon>
        <taxon>Carpediemonas</taxon>
    </lineage>
</organism>
<feature type="compositionally biased region" description="Polar residues" evidence="1">
    <location>
        <begin position="478"/>
        <end position="487"/>
    </location>
</feature>
<comment type="caution">
    <text evidence="3">The sequence shown here is derived from an EMBL/GenBank/DDBJ whole genome shotgun (WGS) entry which is preliminary data.</text>
</comment>
<evidence type="ECO:0000313" key="3">
    <source>
        <dbReference type="EMBL" id="KAG9397411.1"/>
    </source>
</evidence>
<evidence type="ECO:0000256" key="1">
    <source>
        <dbReference type="SAM" id="MobiDB-lite"/>
    </source>
</evidence>
<evidence type="ECO:0000313" key="4">
    <source>
        <dbReference type="Proteomes" id="UP000717585"/>
    </source>
</evidence>
<dbReference type="PANTHER" id="PTHR13196">
    <property type="entry name" value="DENN DOMAIN-CONTAINING"/>
    <property type="match status" value="1"/>
</dbReference>
<dbReference type="InterPro" id="IPR043153">
    <property type="entry name" value="DENN_C"/>
</dbReference>
<dbReference type="Pfam" id="PF02141">
    <property type="entry name" value="DENN"/>
    <property type="match status" value="1"/>
</dbReference>
<dbReference type="PANTHER" id="PTHR13196:SF14">
    <property type="entry name" value="UDENN DOMAIN-CONTAINING PROTEIN"/>
    <property type="match status" value="1"/>
</dbReference>
<dbReference type="GO" id="GO:0005829">
    <property type="term" value="C:cytosol"/>
    <property type="evidence" value="ECO:0007669"/>
    <property type="project" value="TreeGrafter"/>
</dbReference>
<protein>
    <submittedName>
        <fullName evidence="3">DENN domain-containing protein</fullName>
    </submittedName>
</protein>
<dbReference type="SMART" id="SM00799">
    <property type="entry name" value="DENN"/>
    <property type="match status" value="1"/>
</dbReference>
<dbReference type="GO" id="GO:0005085">
    <property type="term" value="F:guanyl-nucleotide exchange factor activity"/>
    <property type="evidence" value="ECO:0007669"/>
    <property type="project" value="InterPro"/>
</dbReference>
<feature type="region of interest" description="Disordered" evidence="1">
    <location>
        <begin position="457"/>
        <end position="488"/>
    </location>
</feature>
<dbReference type="GO" id="GO:0032456">
    <property type="term" value="P:endocytic recycling"/>
    <property type="evidence" value="ECO:0007669"/>
    <property type="project" value="TreeGrafter"/>
</dbReference>
<dbReference type="PROSITE" id="PS50211">
    <property type="entry name" value="DENN"/>
    <property type="match status" value="1"/>
</dbReference>
<dbReference type="EMBL" id="JAHDYR010000002">
    <property type="protein sequence ID" value="KAG9397411.1"/>
    <property type="molecule type" value="Genomic_DNA"/>
</dbReference>
<gene>
    <name evidence="3" type="ORF">J8273_0901</name>
</gene>
<dbReference type="InterPro" id="IPR037516">
    <property type="entry name" value="Tripartite_DENN"/>
</dbReference>
<keyword evidence="4" id="KW-1185">Reference proteome</keyword>
<evidence type="ECO:0000259" key="2">
    <source>
        <dbReference type="PROSITE" id="PS50211"/>
    </source>
</evidence>
<dbReference type="GO" id="GO:0006897">
    <property type="term" value="P:endocytosis"/>
    <property type="evidence" value="ECO:0007669"/>
    <property type="project" value="TreeGrafter"/>
</dbReference>
<dbReference type="Gene3D" id="3.40.50.11500">
    <property type="match status" value="1"/>
</dbReference>
<feature type="domain" description="UDENN" evidence="2">
    <location>
        <begin position="28"/>
        <end position="383"/>
    </location>
</feature>
<proteinExistence type="predicted"/>
<dbReference type="AlphaFoldDB" id="A0A8J6AXP9"/>